<comment type="caution">
    <text evidence="3">The sequence shown here is derived from an EMBL/GenBank/DDBJ whole genome shotgun (WGS) entry which is preliminary data.</text>
</comment>
<dbReference type="InterPro" id="IPR003675">
    <property type="entry name" value="Rce1/LyrA-like_dom"/>
</dbReference>
<sequence>MKFYKKRGCNMESQARESKFELSVLGAVWTIILYELIISALIWGPFSEIYDSISFGNMENTKEIIGILGNIILRIIIVILVVKKAKKISDNNFRINYLGKLNYKLLLSVILLMIGYYFWYQSSIGVITDKIPLPEFLEEVFKDMELHPYSAIFSIAVIAPIYEEIFMRGIILAGLLNRYNPKKAIIISALIFGISHFNVVQSVNAIVIGLILGMIYYKTNSLILCIAVHMTNNIFAMIMEGAKEYMGYSSNIISFLAGVIIFIGSALLFFRYLRESDENLKADKLYKKRRDLDEDTGKIKI</sequence>
<keyword evidence="3" id="KW-0482">Metalloprotease</keyword>
<feature type="transmembrane region" description="Helical" evidence="1">
    <location>
        <begin position="64"/>
        <end position="82"/>
    </location>
</feature>
<keyword evidence="3" id="KW-0378">Hydrolase</keyword>
<keyword evidence="1" id="KW-0472">Membrane</keyword>
<keyword evidence="1" id="KW-1133">Transmembrane helix</keyword>
<dbReference type="PANTHER" id="PTHR36435">
    <property type="entry name" value="SLR1288 PROTEIN"/>
    <property type="match status" value="1"/>
</dbReference>
<evidence type="ECO:0000313" key="4">
    <source>
        <dbReference type="Proteomes" id="UP000263486"/>
    </source>
</evidence>
<evidence type="ECO:0000313" key="3">
    <source>
        <dbReference type="EMBL" id="REI40183.1"/>
    </source>
</evidence>
<feature type="transmembrane region" description="Helical" evidence="1">
    <location>
        <begin position="184"/>
        <end position="215"/>
    </location>
</feature>
<feature type="transmembrane region" description="Helical" evidence="1">
    <location>
        <begin position="20"/>
        <end position="44"/>
    </location>
</feature>
<evidence type="ECO:0000259" key="2">
    <source>
        <dbReference type="Pfam" id="PF02517"/>
    </source>
</evidence>
<keyword evidence="1" id="KW-0812">Transmembrane</keyword>
<proteinExistence type="predicted"/>
<dbReference type="EMBL" id="QUAJ01000023">
    <property type="protein sequence ID" value="REI40183.1"/>
    <property type="molecule type" value="Genomic_DNA"/>
</dbReference>
<dbReference type="Pfam" id="PF02517">
    <property type="entry name" value="Rce1-like"/>
    <property type="match status" value="1"/>
</dbReference>
<dbReference type="GO" id="GO:0008237">
    <property type="term" value="F:metallopeptidase activity"/>
    <property type="evidence" value="ECO:0007669"/>
    <property type="project" value="UniProtKB-KW"/>
</dbReference>
<keyword evidence="3" id="KW-0645">Protease</keyword>
<feature type="transmembrane region" description="Helical" evidence="1">
    <location>
        <begin position="103"/>
        <end position="120"/>
    </location>
</feature>
<accession>A0ABX9KEP3</accession>
<feature type="transmembrane region" description="Helical" evidence="1">
    <location>
        <begin position="251"/>
        <end position="273"/>
    </location>
</feature>
<dbReference type="Proteomes" id="UP000263486">
    <property type="component" value="Unassembled WGS sequence"/>
</dbReference>
<reference evidence="3 4" key="1">
    <citation type="submission" date="2018-08" db="EMBL/GenBank/DDBJ databases">
        <title>Draft genome sequence of Psychrilyobacter sp. strain SD5 isolated from Black Sea water.</title>
        <authorList>
            <person name="Yadav S."/>
            <person name="Villanueva L."/>
            <person name="Damste J.S.S."/>
        </authorList>
    </citation>
    <scope>NUCLEOTIDE SEQUENCE [LARGE SCALE GENOMIC DNA]</scope>
    <source>
        <strain evidence="3 4">SD5</strain>
    </source>
</reference>
<feature type="transmembrane region" description="Helical" evidence="1">
    <location>
        <begin position="146"/>
        <end position="163"/>
    </location>
</feature>
<dbReference type="PANTHER" id="PTHR36435:SF1">
    <property type="entry name" value="CAAX AMINO TERMINAL PROTEASE FAMILY PROTEIN"/>
    <property type="match status" value="1"/>
</dbReference>
<dbReference type="InterPro" id="IPR052710">
    <property type="entry name" value="CAAX_protease"/>
</dbReference>
<feature type="domain" description="CAAX prenyl protease 2/Lysostaphin resistance protein A-like" evidence="2">
    <location>
        <begin position="149"/>
        <end position="235"/>
    </location>
</feature>
<gene>
    <name evidence="3" type="ORF">DYH56_12105</name>
</gene>
<keyword evidence="4" id="KW-1185">Reference proteome</keyword>
<evidence type="ECO:0000256" key="1">
    <source>
        <dbReference type="SAM" id="Phobius"/>
    </source>
</evidence>
<organism evidence="3 4">
    <name type="scientific">Psychrilyobacter piezotolerans</name>
    <dbReference type="NCBI Taxonomy" id="2293438"/>
    <lineage>
        <taxon>Bacteria</taxon>
        <taxon>Fusobacteriati</taxon>
        <taxon>Fusobacteriota</taxon>
        <taxon>Fusobacteriia</taxon>
        <taxon>Fusobacteriales</taxon>
        <taxon>Fusobacteriaceae</taxon>
        <taxon>Psychrilyobacter</taxon>
    </lineage>
</organism>
<protein>
    <submittedName>
        <fullName evidence="3">CPBP family intramembrane metalloprotease</fullName>
    </submittedName>
</protein>
<name>A0ABX9KEP3_9FUSO</name>